<reference evidence="2 3" key="1">
    <citation type="submission" date="2023-12" db="EMBL/GenBank/DDBJ databases">
        <title>Stenotrophomonas guangdongensis sp. nov., isolated from wilted pepper plants (Capsicum annuum).</title>
        <authorList>
            <person name="Qiu M."/>
            <person name="Li Y."/>
            <person name="Liu Q."/>
            <person name="Zhang X."/>
            <person name="Huang Y."/>
            <person name="Guo R."/>
            <person name="Hu M."/>
            <person name="Zhou J."/>
            <person name="Zhou X."/>
        </authorList>
    </citation>
    <scope>NUCLEOTIDE SEQUENCE [LARGE SCALE GENOMIC DNA]</scope>
    <source>
        <strain evidence="2 3">MH1</strain>
    </source>
</reference>
<dbReference type="Proteomes" id="UP001301653">
    <property type="component" value="Unassembled WGS sequence"/>
</dbReference>
<proteinExistence type="predicted"/>
<keyword evidence="1" id="KW-0732">Signal</keyword>
<organism evidence="2 3">
    <name type="scientific">Stenotrophomonas capsici</name>
    <dbReference type="NCBI Taxonomy" id="3110230"/>
    <lineage>
        <taxon>Bacteria</taxon>
        <taxon>Pseudomonadati</taxon>
        <taxon>Pseudomonadota</taxon>
        <taxon>Gammaproteobacteria</taxon>
        <taxon>Lysobacterales</taxon>
        <taxon>Lysobacteraceae</taxon>
        <taxon>Stenotrophomonas</taxon>
    </lineage>
</organism>
<evidence type="ECO:0000313" key="3">
    <source>
        <dbReference type="Proteomes" id="UP001301653"/>
    </source>
</evidence>
<gene>
    <name evidence="2" type="ORF">VA603_09990</name>
</gene>
<keyword evidence="3" id="KW-1185">Reference proteome</keyword>
<sequence>MLRAVAVMAVLACAGNACAEEEDPELAAALLKCPGAAVFAKAEEARKAEDARRWAGITPSAPQLREQLLEMARVDQDARDGDWSQEMITKMLAVDAANLPRIKRIVADHHGLPGVREVGADGMAAAWLLVQHADTDAAFQQQVLEGLAPKVDSGEVSAREYALLVDRVLVNTGKPQRYGSQLAAISSRWQPKPMEAPEQVDARRAALGLMPLADYLCVAVEMFPAPATDADGKLL</sequence>
<dbReference type="RefSeq" id="WP_132865776.1">
    <property type="nucleotide sequence ID" value="NZ_JAYFUH010000128.1"/>
</dbReference>
<protein>
    <submittedName>
        <fullName evidence="2">DUF6624 domain-containing protein</fullName>
    </submittedName>
</protein>
<dbReference type="EMBL" id="JAYFUH010000128">
    <property type="protein sequence ID" value="MEA5667861.1"/>
    <property type="molecule type" value="Genomic_DNA"/>
</dbReference>
<evidence type="ECO:0000313" key="2">
    <source>
        <dbReference type="EMBL" id="MEA5667861.1"/>
    </source>
</evidence>
<accession>A0ABU5V3F5</accession>
<name>A0ABU5V3F5_9GAMM</name>
<dbReference type="InterPro" id="IPR046732">
    <property type="entry name" value="DUF6624"/>
</dbReference>
<comment type="caution">
    <text evidence="2">The sequence shown here is derived from an EMBL/GenBank/DDBJ whole genome shotgun (WGS) entry which is preliminary data.</text>
</comment>
<evidence type="ECO:0000256" key="1">
    <source>
        <dbReference type="SAM" id="SignalP"/>
    </source>
</evidence>
<feature type="chain" id="PRO_5045451546" evidence="1">
    <location>
        <begin position="20"/>
        <end position="235"/>
    </location>
</feature>
<feature type="signal peptide" evidence="1">
    <location>
        <begin position="1"/>
        <end position="19"/>
    </location>
</feature>
<dbReference type="Pfam" id="PF20329">
    <property type="entry name" value="DUF6624"/>
    <property type="match status" value="1"/>
</dbReference>